<dbReference type="InterPro" id="IPR008930">
    <property type="entry name" value="Terpenoid_cyclase/PrenylTrfase"/>
</dbReference>
<organism evidence="1 2">
    <name type="scientific">Flavobacterium collinsii</name>
    <dbReference type="NCBI Taxonomy" id="1114861"/>
    <lineage>
        <taxon>Bacteria</taxon>
        <taxon>Pseudomonadati</taxon>
        <taxon>Bacteroidota</taxon>
        <taxon>Flavobacteriia</taxon>
        <taxon>Flavobacteriales</taxon>
        <taxon>Flavobacteriaceae</taxon>
        <taxon>Flavobacterium</taxon>
    </lineage>
</organism>
<dbReference type="SUPFAM" id="SSF48239">
    <property type="entry name" value="Terpenoid cyclases/Protein prenyltransferases"/>
    <property type="match status" value="1"/>
</dbReference>
<dbReference type="Proteomes" id="UP001152749">
    <property type="component" value="Chromosome"/>
</dbReference>
<proteinExistence type="predicted"/>
<dbReference type="AlphaFoldDB" id="A0A9W4TK86"/>
<accession>A0A9W4TK86</accession>
<evidence type="ECO:0000313" key="2">
    <source>
        <dbReference type="Proteomes" id="UP001152749"/>
    </source>
</evidence>
<sequence>MNEKQLIEFILSSQLPSGAFPSIASLTDENFVDENSFTTALVTSILSDFNTNSQVYNACKRGIDYLLSCENPKNSGMFGFYPVNLQPKWIKEFLPPDTDDTALCSLALFYNGYWNRNQLKHQINNVLKPYQLSQKVPGMEWFRVGVYPTWLDRKRMNNPIDICVNINVATLIKEAQIANHNADKIFEMVNSAFNWVGNDYGRMQQITPFYPNPLELYYSLQRAKEAGLSEASKALLNMKLLPWERSSSLNTPICCSIGSGVIWKSPILQHARRLMIFTSKTKKRHHFEIPSK</sequence>
<gene>
    <name evidence="1" type="ORF">TRV642_3826</name>
</gene>
<dbReference type="EMBL" id="OX336425">
    <property type="protein sequence ID" value="CAI2768574.1"/>
    <property type="molecule type" value="Genomic_DNA"/>
</dbReference>
<reference evidence="1" key="1">
    <citation type="submission" date="2022-09" db="EMBL/GenBank/DDBJ databases">
        <authorList>
            <person name="Duchaud E."/>
        </authorList>
    </citation>
    <scope>NUCLEOTIDE SEQUENCE</scope>
    <source>
        <strain evidence="1">TRV642</strain>
    </source>
</reference>
<name>A0A9W4TK86_9FLAO</name>
<dbReference type="Gene3D" id="1.50.10.20">
    <property type="match status" value="1"/>
</dbReference>
<protein>
    <submittedName>
        <fullName evidence="1">Uncharacterized protein</fullName>
    </submittedName>
</protein>
<dbReference type="RefSeq" id="WP_263361161.1">
    <property type="nucleotide sequence ID" value="NZ_OX336425.1"/>
</dbReference>
<evidence type="ECO:0000313" key="1">
    <source>
        <dbReference type="EMBL" id="CAI2768574.1"/>
    </source>
</evidence>
<dbReference type="KEGG" id="fcs:TRV642_3826"/>